<dbReference type="EMBL" id="JAGPXD010000004">
    <property type="protein sequence ID" value="KAH7359199.1"/>
    <property type="molecule type" value="Genomic_DNA"/>
</dbReference>
<dbReference type="SUPFAM" id="SSF54695">
    <property type="entry name" value="POZ domain"/>
    <property type="match status" value="1"/>
</dbReference>
<accession>A0A8K0TE05</accession>
<dbReference type="CDD" id="cd18186">
    <property type="entry name" value="BTB_POZ_ZBTB_KLHL-like"/>
    <property type="match status" value="1"/>
</dbReference>
<comment type="caution">
    <text evidence="1">The sequence shown here is derived from an EMBL/GenBank/DDBJ whole genome shotgun (WGS) entry which is preliminary data.</text>
</comment>
<evidence type="ECO:0000313" key="1">
    <source>
        <dbReference type="EMBL" id="KAH7359199.1"/>
    </source>
</evidence>
<organism evidence="1 2">
    <name type="scientific">Plectosphaerella cucumerina</name>
    <dbReference type="NCBI Taxonomy" id="40658"/>
    <lineage>
        <taxon>Eukaryota</taxon>
        <taxon>Fungi</taxon>
        <taxon>Dikarya</taxon>
        <taxon>Ascomycota</taxon>
        <taxon>Pezizomycotina</taxon>
        <taxon>Sordariomycetes</taxon>
        <taxon>Hypocreomycetidae</taxon>
        <taxon>Glomerellales</taxon>
        <taxon>Plectosphaerellaceae</taxon>
        <taxon>Plectosphaerella</taxon>
    </lineage>
</organism>
<dbReference type="OrthoDB" id="4587411at2759"/>
<evidence type="ECO:0008006" key="3">
    <source>
        <dbReference type="Google" id="ProtNLM"/>
    </source>
</evidence>
<dbReference type="InterPro" id="IPR011333">
    <property type="entry name" value="SKP1/BTB/POZ_sf"/>
</dbReference>
<proteinExistence type="predicted"/>
<keyword evidence="2" id="KW-1185">Reference proteome</keyword>
<evidence type="ECO:0000313" key="2">
    <source>
        <dbReference type="Proteomes" id="UP000813385"/>
    </source>
</evidence>
<gene>
    <name evidence="1" type="ORF">B0T11DRAFT_330903</name>
</gene>
<dbReference type="Proteomes" id="UP000813385">
    <property type="component" value="Unassembled WGS sequence"/>
</dbReference>
<reference evidence="1" key="1">
    <citation type="journal article" date="2021" name="Nat. Commun.">
        <title>Genetic determinants of endophytism in the Arabidopsis root mycobiome.</title>
        <authorList>
            <person name="Mesny F."/>
            <person name="Miyauchi S."/>
            <person name="Thiergart T."/>
            <person name="Pickel B."/>
            <person name="Atanasova L."/>
            <person name="Karlsson M."/>
            <person name="Huettel B."/>
            <person name="Barry K.W."/>
            <person name="Haridas S."/>
            <person name="Chen C."/>
            <person name="Bauer D."/>
            <person name="Andreopoulos W."/>
            <person name="Pangilinan J."/>
            <person name="LaButti K."/>
            <person name="Riley R."/>
            <person name="Lipzen A."/>
            <person name="Clum A."/>
            <person name="Drula E."/>
            <person name="Henrissat B."/>
            <person name="Kohler A."/>
            <person name="Grigoriev I.V."/>
            <person name="Martin F.M."/>
            <person name="Hacquard S."/>
        </authorList>
    </citation>
    <scope>NUCLEOTIDE SEQUENCE</scope>
    <source>
        <strain evidence="1">MPI-CAGE-AT-0016</strain>
    </source>
</reference>
<dbReference type="AlphaFoldDB" id="A0A8K0TE05"/>
<sequence length="300" mass="33458">MREVHVTSIPDICLVLPSGELKILANVAVLRNASPVFHAMLGPDYLEGQTMNNTESTPEIDLPEDDAKAMLLLMQIIHMRYGELRDAVAHPEFLIDSVRDTAILADKYDVCQAVSLSFHVLARLDKVPEMEDMGDLWSILSASYIVGNRDAFRASSARLIMFCNVAYSTVAFTISQTGGSRAGSMPRQADMSICMMLEEKRARMRAKVSEMIGKNIQCLVDWAEEDNSWYMPRFSYSDSLDRTLLDLTCSIDEMPPKPSGHKDLFEAVLAMLETNGNLGLCFDCVRYGAIKDHECTKLAV</sequence>
<protein>
    <recommendedName>
        <fullName evidence="3">BTB domain-containing protein</fullName>
    </recommendedName>
</protein>
<dbReference type="Gene3D" id="3.30.710.10">
    <property type="entry name" value="Potassium Channel Kv1.1, Chain A"/>
    <property type="match status" value="1"/>
</dbReference>
<name>A0A8K0TE05_9PEZI</name>